<reference evidence="1" key="1">
    <citation type="submission" date="2014-11" db="EMBL/GenBank/DDBJ databases">
        <authorList>
            <person name="Amaro Gonzalez C."/>
        </authorList>
    </citation>
    <scope>NUCLEOTIDE SEQUENCE</scope>
</reference>
<sequence>MVLLVLMRKCGAWVPWYSPIKGEELTGPSRISKSIVINLCLKTYKARKAGQR</sequence>
<accession>A0A0E9TY87</accession>
<dbReference type="EMBL" id="GBXM01050071">
    <property type="protein sequence ID" value="JAH58506.1"/>
    <property type="molecule type" value="Transcribed_RNA"/>
</dbReference>
<protein>
    <submittedName>
        <fullName evidence="1">Uncharacterized protein</fullName>
    </submittedName>
</protein>
<name>A0A0E9TY87_ANGAN</name>
<reference evidence="1" key="2">
    <citation type="journal article" date="2015" name="Fish Shellfish Immunol.">
        <title>Early steps in the European eel (Anguilla anguilla)-Vibrio vulnificus interaction in the gills: Role of the RtxA13 toxin.</title>
        <authorList>
            <person name="Callol A."/>
            <person name="Pajuelo D."/>
            <person name="Ebbesson L."/>
            <person name="Teles M."/>
            <person name="MacKenzie S."/>
            <person name="Amaro C."/>
        </authorList>
    </citation>
    <scope>NUCLEOTIDE SEQUENCE</scope>
</reference>
<proteinExistence type="predicted"/>
<dbReference type="AlphaFoldDB" id="A0A0E9TY87"/>
<evidence type="ECO:0000313" key="1">
    <source>
        <dbReference type="EMBL" id="JAH58506.1"/>
    </source>
</evidence>
<organism evidence="1">
    <name type="scientific">Anguilla anguilla</name>
    <name type="common">European freshwater eel</name>
    <name type="synonym">Muraena anguilla</name>
    <dbReference type="NCBI Taxonomy" id="7936"/>
    <lineage>
        <taxon>Eukaryota</taxon>
        <taxon>Metazoa</taxon>
        <taxon>Chordata</taxon>
        <taxon>Craniata</taxon>
        <taxon>Vertebrata</taxon>
        <taxon>Euteleostomi</taxon>
        <taxon>Actinopterygii</taxon>
        <taxon>Neopterygii</taxon>
        <taxon>Teleostei</taxon>
        <taxon>Anguilliformes</taxon>
        <taxon>Anguillidae</taxon>
        <taxon>Anguilla</taxon>
    </lineage>
</organism>